<name>A0A558C4H1_9BACT</name>
<comment type="caution">
    <text evidence="2">The sequence shown here is derived from an EMBL/GenBank/DDBJ whole genome shotgun (WGS) entry which is preliminary data.</text>
</comment>
<dbReference type="Proteomes" id="UP000317624">
    <property type="component" value="Unassembled WGS sequence"/>
</dbReference>
<dbReference type="EMBL" id="VMRJ01000001">
    <property type="protein sequence ID" value="TVT43693.1"/>
    <property type="molecule type" value="Genomic_DNA"/>
</dbReference>
<keyword evidence="1" id="KW-0812">Transmembrane</keyword>
<evidence type="ECO:0000256" key="1">
    <source>
        <dbReference type="SAM" id="Phobius"/>
    </source>
</evidence>
<keyword evidence="3" id="KW-1185">Reference proteome</keyword>
<dbReference type="AlphaFoldDB" id="A0A558C4H1"/>
<accession>A0A558C4H1</accession>
<gene>
    <name evidence="2" type="ORF">FNT36_06305</name>
</gene>
<sequence>MEAIQPGGIGFYVLSLVISGGLFLLWRRLFRRLFAAETVVVIATAMTSIITTPIVLLAVLWLVAQFQRP</sequence>
<feature type="transmembrane region" description="Helical" evidence="1">
    <location>
        <begin position="6"/>
        <end position="26"/>
    </location>
</feature>
<keyword evidence="1" id="KW-0472">Membrane</keyword>
<organism evidence="2 3">
    <name type="scientific">Hymenobacter setariae</name>
    <dbReference type="NCBI Taxonomy" id="2594794"/>
    <lineage>
        <taxon>Bacteria</taxon>
        <taxon>Pseudomonadati</taxon>
        <taxon>Bacteroidota</taxon>
        <taxon>Cytophagia</taxon>
        <taxon>Cytophagales</taxon>
        <taxon>Hymenobacteraceae</taxon>
        <taxon>Hymenobacter</taxon>
    </lineage>
</organism>
<evidence type="ECO:0000313" key="3">
    <source>
        <dbReference type="Proteomes" id="UP000317624"/>
    </source>
</evidence>
<protein>
    <submittedName>
        <fullName evidence="2">Uncharacterized protein</fullName>
    </submittedName>
</protein>
<keyword evidence="1" id="KW-1133">Transmembrane helix</keyword>
<evidence type="ECO:0000313" key="2">
    <source>
        <dbReference type="EMBL" id="TVT43693.1"/>
    </source>
</evidence>
<feature type="transmembrane region" description="Helical" evidence="1">
    <location>
        <begin position="38"/>
        <end position="64"/>
    </location>
</feature>
<dbReference type="RefSeq" id="WP_144845445.1">
    <property type="nucleotide sequence ID" value="NZ_VMRJ01000001.1"/>
</dbReference>
<proteinExistence type="predicted"/>
<reference evidence="2 3" key="1">
    <citation type="submission" date="2019-07" db="EMBL/GenBank/DDBJ databases">
        <title>Hymenobacter sp. straun FUR1 Genome sequencing and assembly.</title>
        <authorList>
            <person name="Chhetri G."/>
        </authorList>
    </citation>
    <scope>NUCLEOTIDE SEQUENCE [LARGE SCALE GENOMIC DNA]</scope>
    <source>
        <strain evidence="2 3">Fur1</strain>
    </source>
</reference>